<keyword evidence="6" id="KW-0472">Membrane</keyword>
<dbReference type="Pfam" id="PF00069">
    <property type="entry name" value="Pkinase"/>
    <property type="match status" value="1"/>
</dbReference>
<sequence>MSDTDKTRVSKQTLGAGDSEDATLIDIDSELTVAMSPQAESVDPTELENDKTVAVGDHTQVSVSSDITEAVSGVVDDSDFFISDDSPDVSATSLDVGSVLKERFYLEKKLGEGGMGAVFLAVDQRKLEAKHKDPYVAIKLITGDFSQDPMAYISLQRETDKSQKLAHPNIITVYDFDRDGDVFFMTMEALKGRTLDQIIKDREHCRDHAGEYIAAIAQGIAYAHKRNILHSDLKPANIFVTDEGVVKVLDFGIARALYGSGDDIGEVVGLTPGYASCEMIAAAPPHTSDDVYAIGIIAYQLYTGEHPFAKKKATIARDEGLRAKRIKGIPNYQWQAINSALAFNRDERCHDAGQFYRKFTGAGRGIRQLSLALFALLLGFAAYVALYEPELGPEIPFEELPVAVQQQFSAHLAEADLALKFNDVNGALFYLDRAYVLHPRNPEVMDKLEELVANMTAAIRAAQVEPAQRVQQVDELLKYESLVQNPTLLNLKKSLSTSPQSP</sequence>
<dbReference type="PROSITE" id="PS50011">
    <property type="entry name" value="PROTEIN_KINASE_DOM"/>
    <property type="match status" value="1"/>
</dbReference>
<accession>A0ABP7WG07</accession>
<dbReference type="Gene3D" id="3.30.200.20">
    <property type="entry name" value="Phosphorylase Kinase, domain 1"/>
    <property type="match status" value="1"/>
</dbReference>
<keyword evidence="1" id="KW-0808">Transferase</keyword>
<name>A0ABP7WG07_9GAMM</name>
<feature type="binding site" evidence="5">
    <location>
        <position position="139"/>
    </location>
    <ligand>
        <name>ATP</name>
        <dbReference type="ChEBI" id="CHEBI:30616"/>
    </ligand>
</feature>
<keyword evidence="2 5" id="KW-0547">Nucleotide-binding</keyword>
<comment type="caution">
    <text evidence="8">The sequence shown here is derived from an EMBL/GenBank/DDBJ whole genome shotgun (WGS) entry which is preliminary data.</text>
</comment>
<dbReference type="Gene3D" id="1.10.510.10">
    <property type="entry name" value="Transferase(Phosphotransferase) domain 1"/>
    <property type="match status" value="1"/>
</dbReference>
<dbReference type="InterPro" id="IPR008271">
    <property type="entry name" value="Ser/Thr_kinase_AS"/>
</dbReference>
<gene>
    <name evidence="8" type="ORF">GCM10022414_08460</name>
</gene>
<keyword evidence="3" id="KW-0418">Kinase</keyword>
<dbReference type="PANTHER" id="PTHR43289">
    <property type="entry name" value="MITOGEN-ACTIVATED PROTEIN KINASE KINASE KINASE 20-RELATED"/>
    <property type="match status" value="1"/>
</dbReference>
<keyword evidence="6" id="KW-0812">Transmembrane</keyword>
<evidence type="ECO:0000256" key="6">
    <source>
        <dbReference type="SAM" id="Phobius"/>
    </source>
</evidence>
<keyword evidence="9" id="KW-1185">Reference proteome</keyword>
<feature type="transmembrane region" description="Helical" evidence="6">
    <location>
        <begin position="366"/>
        <end position="386"/>
    </location>
</feature>
<evidence type="ECO:0000259" key="7">
    <source>
        <dbReference type="PROSITE" id="PS50011"/>
    </source>
</evidence>
<evidence type="ECO:0000313" key="8">
    <source>
        <dbReference type="EMBL" id="GAA4087965.1"/>
    </source>
</evidence>
<dbReference type="EMBL" id="BAABDM010000001">
    <property type="protein sequence ID" value="GAA4087965.1"/>
    <property type="molecule type" value="Genomic_DNA"/>
</dbReference>
<evidence type="ECO:0000256" key="3">
    <source>
        <dbReference type="ARBA" id="ARBA00022777"/>
    </source>
</evidence>
<proteinExistence type="predicted"/>
<keyword evidence="6" id="KW-1133">Transmembrane helix</keyword>
<reference evidence="9" key="1">
    <citation type="journal article" date="2019" name="Int. J. Syst. Evol. Microbiol.">
        <title>The Global Catalogue of Microorganisms (GCM) 10K type strain sequencing project: providing services to taxonomists for standard genome sequencing and annotation.</title>
        <authorList>
            <consortium name="The Broad Institute Genomics Platform"/>
            <consortium name="The Broad Institute Genome Sequencing Center for Infectious Disease"/>
            <person name="Wu L."/>
            <person name="Ma J."/>
        </authorList>
    </citation>
    <scope>NUCLEOTIDE SEQUENCE [LARGE SCALE GENOMIC DNA]</scope>
    <source>
        <strain evidence="9">JCM 17304</strain>
    </source>
</reference>
<evidence type="ECO:0000313" key="9">
    <source>
        <dbReference type="Proteomes" id="UP001500392"/>
    </source>
</evidence>
<evidence type="ECO:0000256" key="4">
    <source>
        <dbReference type="ARBA" id="ARBA00022840"/>
    </source>
</evidence>
<dbReference type="InterPro" id="IPR017441">
    <property type="entry name" value="Protein_kinase_ATP_BS"/>
</dbReference>
<feature type="domain" description="Protein kinase" evidence="7">
    <location>
        <begin position="104"/>
        <end position="360"/>
    </location>
</feature>
<evidence type="ECO:0000256" key="1">
    <source>
        <dbReference type="ARBA" id="ARBA00022679"/>
    </source>
</evidence>
<dbReference type="SUPFAM" id="SSF56112">
    <property type="entry name" value="Protein kinase-like (PK-like)"/>
    <property type="match status" value="1"/>
</dbReference>
<dbReference type="PANTHER" id="PTHR43289:SF6">
    <property type="entry name" value="SERINE_THREONINE-PROTEIN KINASE NEKL-3"/>
    <property type="match status" value="1"/>
</dbReference>
<dbReference type="SMART" id="SM00220">
    <property type="entry name" value="S_TKc"/>
    <property type="match status" value="1"/>
</dbReference>
<keyword evidence="4 5" id="KW-0067">ATP-binding</keyword>
<evidence type="ECO:0000256" key="5">
    <source>
        <dbReference type="PROSITE-ProRule" id="PRU10141"/>
    </source>
</evidence>
<dbReference type="RefSeq" id="WP_344932661.1">
    <property type="nucleotide sequence ID" value="NZ_BAABDM010000001.1"/>
</dbReference>
<protein>
    <recommendedName>
        <fullName evidence="7">Protein kinase domain-containing protein</fullName>
    </recommendedName>
</protein>
<dbReference type="Proteomes" id="UP001500392">
    <property type="component" value="Unassembled WGS sequence"/>
</dbReference>
<evidence type="ECO:0000256" key="2">
    <source>
        <dbReference type="ARBA" id="ARBA00022741"/>
    </source>
</evidence>
<organism evidence="8 9">
    <name type="scientific">Zhongshania borealis</name>
    <dbReference type="NCBI Taxonomy" id="889488"/>
    <lineage>
        <taxon>Bacteria</taxon>
        <taxon>Pseudomonadati</taxon>
        <taxon>Pseudomonadota</taxon>
        <taxon>Gammaproteobacteria</taxon>
        <taxon>Cellvibrionales</taxon>
        <taxon>Spongiibacteraceae</taxon>
        <taxon>Zhongshania</taxon>
    </lineage>
</organism>
<dbReference type="InterPro" id="IPR011009">
    <property type="entry name" value="Kinase-like_dom_sf"/>
</dbReference>
<dbReference type="PROSITE" id="PS00108">
    <property type="entry name" value="PROTEIN_KINASE_ST"/>
    <property type="match status" value="1"/>
</dbReference>
<dbReference type="PROSITE" id="PS00107">
    <property type="entry name" value="PROTEIN_KINASE_ATP"/>
    <property type="match status" value="1"/>
</dbReference>
<dbReference type="InterPro" id="IPR000719">
    <property type="entry name" value="Prot_kinase_dom"/>
</dbReference>
<dbReference type="CDD" id="cd14014">
    <property type="entry name" value="STKc_PknB_like"/>
    <property type="match status" value="1"/>
</dbReference>